<dbReference type="SUPFAM" id="SSF47413">
    <property type="entry name" value="lambda repressor-like DNA-binding domains"/>
    <property type="match status" value="1"/>
</dbReference>
<evidence type="ECO:0000256" key="2">
    <source>
        <dbReference type="ARBA" id="ARBA00023125"/>
    </source>
</evidence>
<dbReference type="PROSITE" id="PS50932">
    <property type="entry name" value="HTH_LACI_2"/>
    <property type="match status" value="1"/>
</dbReference>
<dbReference type="OrthoDB" id="9803256at2"/>
<feature type="domain" description="HTH lacI-type" evidence="4">
    <location>
        <begin position="5"/>
        <end position="59"/>
    </location>
</feature>
<dbReference type="CDD" id="cd06267">
    <property type="entry name" value="PBP1_LacI_sugar_binding-like"/>
    <property type="match status" value="1"/>
</dbReference>
<dbReference type="PANTHER" id="PTHR30146">
    <property type="entry name" value="LACI-RELATED TRANSCRIPTIONAL REPRESSOR"/>
    <property type="match status" value="1"/>
</dbReference>
<gene>
    <name evidence="5" type="ORF">FAZ19_12360</name>
</gene>
<sequence length="341" mass="37542">MKKRTTIYDIAKELNITVSTVSRALNNISSISEETRNAVWEMAKKLNYRPNKIATSLSSGKTNIIGIVIPSAKIHFFSSVIYSLEQALKKAGYSILLYQSNETLESEINGIQTLLEAQVDGIIISLSLETDNIDHIRKVEAEGKPLIVFDRIHNELNVPSVAINDTLAGYIATKHLIDSGYKKIAYVSTKHKIKIFVDRYKGYINALHEANIALDENLIILDELSIQGGIKATEKLFKLKEKPDAIIGGDDFTALGIVKGLSTIGIVPPKVGVIGFANQTFSEYITPSLSTIDQQAVKMGQECASLFLRLINKKSSIDSPEKIVLEPILIARDSTKQPASK</sequence>
<dbReference type="Proteomes" id="UP000309872">
    <property type="component" value="Unassembled WGS sequence"/>
</dbReference>
<proteinExistence type="predicted"/>
<dbReference type="InterPro" id="IPR000843">
    <property type="entry name" value="HTH_LacI"/>
</dbReference>
<evidence type="ECO:0000256" key="3">
    <source>
        <dbReference type="ARBA" id="ARBA00023163"/>
    </source>
</evidence>
<dbReference type="RefSeq" id="WP_136821023.1">
    <property type="nucleotide sequence ID" value="NZ_BMJX01000003.1"/>
</dbReference>
<dbReference type="InterPro" id="IPR010982">
    <property type="entry name" value="Lambda_DNA-bd_dom_sf"/>
</dbReference>
<dbReference type="CDD" id="cd01392">
    <property type="entry name" value="HTH_LacI"/>
    <property type="match status" value="1"/>
</dbReference>
<keyword evidence="2" id="KW-0238">DNA-binding</keyword>
<dbReference type="Gene3D" id="1.10.260.40">
    <property type="entry name" value="lambda repressor-like DNA-binding domains"/>
    <property type="match status" value="1"/>
</dbReference>
<evidence type="ECO:0000256" key="1">
    <source>
        <dbReference type="ARBA" id="ARBA00023015"/>
    </source>
</evidence>
<dbReference type="GO" id="GO:0000976">
    <property type="term" value="F:transcription cis-regulatory region binding"/>
    <property type="evidence" value="ECO:0007669"/>
    <property type="project" value="TreeGrafter"/>
</dbReference>
<evidence type="ECO:0000259" key="4">
    <source>
        <dbReference type="PROSITE" id="PS50932"/>
    </source>
</evidence>
<organism evidence="5 6">
    <name type="scientific">Sphingobacterium alkalisoli</name>
    <dbReference type="NCBI Taxonomy" id="1874115"/>
    <lineage>
        <taxon>Bacteria</taxon>
        <taxon>Pseudomonadati</taxon>
        <taxon>Bacteroidota</taxon>
        <taxon>Sphingobacteriia</taxon>
        <taxon>Sphingobacteriales</taxon>
        <taxon>Sphingobacteriaceae</taxon>
        <taxon>Sphingobacterium</taxon>
    </lineage>
</organism>
<dbReference type="Gene3D" id="3.40.50.2300">
    <property type="match status" value="2"/>
</dbReference>
<comment type="caution">
    <text evidence="5">The sequence shown here is derived from an EMBL/GenBank/DDBJ whole genome shotgun (WGS) entry which is preliminary data.</text>
</comment>
<keyword evidence="6" id="KW-1185">Reference proteome</keyword>
<keyword evidence="3" id="KW-0804">Transcription</keyword>
<dbReference type="SUPFAM" id="SSF53822">
    <property type="entry name" value="Periplasmic binding protein-like I"/>
    <property type="match status" value="1"/>
</dbReference>
<dbReference type="GO" id="GO:0003700">
    <property type="term" value="F:DNA-binding transcription factor activity"/>
    <property type="evidence" value="ECO:0007669"/>
    <property type="project" value="TreeGrafter"/>
</dbReference>
<dbReference type="Pfam" id="PF00356">
    <property type="entry name" value="LacI"/>
    <property type="match status" value="1"/>
</dbReference>
<dbReference type="SMART" id="SM00354">
    <property type="entry name" value="HTH_LACI"/>
    <property type="match status" value="1"/>
</dbReference>
<reference evidence="5 6" key="1">
    <citation type="submission" date="2019-04" db="EMBL/GenBank/DDBJ databases">
        <title>Sphingobacterium olei sp. nov., isolated from oil-contaminated soil.</title>
        <authorList>
            <person name="Liu B."/>
        </authorList>
    </citation>
    <scope>NUCLEOTIDE SEQUENCE [LARGE SCALE GENOMIC DNA]</scope>
    <source>
        <strain evidence="5 6">Y3L14</strain>
    </source>
</reference>
<dbReference type="InterPro" id="IPR001761">
    <property type="entry name" value="Peripla_BP/Lac1_sug-bd_dom"/>
</dbReference>
<accession>A0A4U0H3Z9</accession>
<dbReference type="PANTHER" id="PTHR30146:SF109">
    <property type="entry name" value="HTH-TYPE TRANSCRIPTIONAL REGULATOR GALS"/>
    <property type="match status" value="1"/>
</dbReference>
<name>A0A4U0H3Z9_9SPHI</name>
<dbReference type="InterPro" id="IPR028082">
    <property type="entry name" value="Peripla_BP_I"/>
</dbReference>
<dbReference type="EMBL" id="SUKA01000003">
    <property type="protein sequence ID" value="TJY65894.1"/>
    <property type="molecule type" value="Genomic_DNA"/>
</dbReference>
<evidence type="ECO:0000313" key="6">
    <source>
        <dbReference type="Proteomes" id="UP000309872"/>
    </source>
</evidence>
<keyword evidence="1" id="KW-0805">Transcription regulation</keyword>
<dbReference type="Pfam" id="PF00532">
    <property type="entry name" value="Peripla_BP_1"/>
    <property type="match status" value="1"/>
</dbReference>
<protein>
    <submittedName>
        <fullName evidence="5">LacI family transcriptional regulator</fullName>
    </submittedName>
</protein>
<dbReference type="AlphaFoldDB" id="A0A4U0H3Z9"/>
<evidence type="ECO:0000313" key="5">
    <source>
        <dbReference type="EMBL" id="TJY65894.1"/>
    </source>
</evidence>